<keyword evidence="4" id="KW-0393">Immunoglobulin domain</keyword>
<keyword evidence="5" id="KW-0391">Immunity</keyword>
<dbReference type="SUPFAM" id="SSF48726">
    <property type="entry name" value="Immunoglobulin"/>
    <property type="match status" value="1"/>
</dbReference>
<dbReference type="InterPro" id="IPR051287">
    <property type="entry name" value="TCR_variable_region"/>
</dbReference>
<evidence type="ECO:0000256" key="4">
    <source>
        <dbReference type="ARBA" id="ARBA00023319"/>
    </source>
</evidence>
<dbReference type="InterPro" id="IPR036179">
    <property type="entry name" value="Ig-like_dom_sf"/>
</dbReference>
<evidence type="ECO:0000259" key="6">
    <source>
        <dbReference type="PROSITE" id="PS50835"/>
    </source>
</evidence>
<dbReference type="GO" id="GO:0042101">
    <property type="term" value="C:T cell receptor complex"/>
    <property type="evidence" value="ECO:0007669"/>
    <property type="project" value="UniProtKB-KW"/>
</dbReference>
<dbReference type="EMBL" id="JAINUG010001229">
    <property type="protein sequence ID" value="KAJ8358023.1"/>
    <property type="molecule type" value="Genomic_DNA"/>
</dbReference>
<keyword evidence="2" id="KW-1064">Adaptive immunity</keyword>
<dbReference type="PANTHER" id="PTHR19367">
    <property type="entry name" value="T-CELL RECEPTOR ALPHA CHAIN V REGION"/>
    <property type="match status" value="1"/>
</dbReference>
<dbReference type="SMART" id="SM00406">
    <property type="entry name" value="IGv"/>
    <property type="match status" value="1"/>
</dbReference>
<evidence type="ECO:0000256" key="3">
    <source>
        <dbReference type="ARBA" id="ARBA00023170"/>
    </source>
</evidence>
<dbReference type="InterPro" id="IPR013106">
    <property type="entry name" value="Ig_V-set"/>
</dbReference>
<keyword evidence="3" id="KW-0675">Receptor</keyword>
<dbReference type="Pfam" id="PF07686">
    <property type="entry name" value="V-set"/>
    <property type="match status" value="1"/>
</dbReference>
<keyword evidence="8" id="KW-1185">Reference proteome</keyword>
<evidence type="ECO:0000313" key="8">
    <source>
        <dbReference type="Proteomes" id="UP001221898"/>
    </source>
</evidence>
<sequence length="133" mass="14817">MMGDSFQDEITTVTNAVDAVEGNNVTLSCNYTTSVPGGSLHWYRQYPRSKPDFLILIMRTANPESIQGRLTVKHDQNNQRVHLELSSAEVSDSALYYCALQPTVTGNPYTLYKNLTPPETSCRSTIETSAFYA</sequence>
<evidence type="ECO:0000256" key="1">
    <source>
        <dbReference type="ARBA" id="ARBA00022729"/>
    </source>
</evidence>
<dbReference type="PROSITE" id="PS50835">
    <property type="entry name" value="IG_LIKE"/>
    <property type="match status" value="1"/>
</dbReference>
<accession>A0AAD7R2E2</accession>
<dbReference type="AlphaFoldDB" id="A0AAD7R2E2"/>
<proteinExistence type="predicted"/>
<dbReference type="InterPro" id="IPR003599">
    <property type="entry name" value="Ig_sub"/>
</dbReference>
<evidence type="ECO:0000313" key="7">
    <source>
        <dbReference type="EMBL" id="KAJ8358023.1"/>
    </source>
</evidence>
<keyword evidence="5" id="KW-1279">T cell receptor</keyword>
<name>A0AAD7R2E2_9TELE</name>
<dbReference type="SMART" id="SM00409">
    <property type="entry name" value="IG"/>
    <property type="match status" value="1"/>
</dbReference>
<dbReference type="Proteomes" id="UP001221898">
    <property type="component" value="Unassembled WGS sequence"/>
</dbReference>
<organism evidence="7 8">
    <name type="scientific">Aldrovandia affinis</name>
    <dbReference type="NCBI Taxonomy" id="143900"/>
    <lineage>
        <taxon>Eukaryota</taxon>
        <taxon>Metazoa</taxon>
        <taxon>Chordata</taxon>
        <taxon>Craniata</taxon>
        <taxon>Vertebrata</taxon>
        <taxon>Euteleostomi</taxon>
        <taxon>Actinopterygii</taxon>
        <taxon>Neopterygii</taxon>
        <taxon>Teleostei</taxon>
        <taxon>Notacanthiformes</taxon>
        <taxon>Halosauridae</taxon>
        <taxon>Aldrovandia</taxon>
    </lineage>
</organism>
<evidence type="ECO:0000256" key="2">
    <source>
        <dbReference type="ARBA" id="ARBA00023130"/>
    </source>
</evidence>
<gene>
    <name evidence="7" type="ORF">AAFF_G00042730</name>
</gene>
<dbReference type="PANTHER" id="PTHR19367:SF18">
    <property type="entry name" value="T CELL RECEPTOR ALPHA VARIABLE 16"/>
    <property type="match status" value="1"/>
</dbReference>
<keyword evidence="1" id="KW-0732">Signal</keyword>
<dbReference type="GO" id="GO:0002250">
    <property type="term" value="P:adaptive immune response"/>
    <property type="evidence" value="ECO:0007669"/>
    <property type="project" value="UniProtKB-KW"/>
</dbReference>
<dbReference type="InterPro" id="IPR007110">
    <property type="entry name" value="Ig-like_dom"/>
</dbReference>
<protein>
    <recommendedName>
        <fullName evidence="6">Ig-like domain-containing protein</fullName>
    </recommendedName>
</protein>
<comment type="caution">
    <text evidence="7">The sequence shown here is derived from an EMBL/GenBank/DDBJ whole genome shotgun (WGS) entry which is preliminary data.</text>
</comment>
<dbReference type="InterPro" id="IPR013783">
    <property type="entry name" value="Ig-like_fold"/>
</dbReference>
<evidence type="ECO:0000256" key="5">
    <source>
        <dbReference type="ARBA" id="ARBA00043266"/>
    </source>
</evidence>
<dbReference type="Gene3D" id="2.60.40.10">
    <property type="entry name" value="Immunoglobulins"/>
    <property type="match status" value="1"/>
</dbReference>
<reference evidence="7" key="1">
    <citation type="journal article" date="2023" name="Science">
        <title>Genome structures resolve the early diversification of teleost fishes.</title>
        <authorList>
            <person name="Parey E."/>
            <person name="Louis A."/>
            <person name="Montfort J."/>
            <person name="Bouchez O."/>
            <person name="Roques C."/>
            <person name="Iampietro C."/>
            <person name="Lluch J."/>
            <person name="Castinel A."/>
            <person name="Donnadieu C."/>
            <person name="Desvignes T."/>
            <person name="Floi Bucao C."/>
            <person name="Jouanno E."/>
            <person name="Wen M."/>
            <person name="Mejri S."/>
            <person name="Dirks R."/>
            <person name="Jansen H."/>
            <person name="Henkel C."/>
            <person name="Chen W.J."/>
            <person name="Zahm M."/>
            <person name="Cabau C."/>
            <person name="Klopp C."/>
            <person name="Thompson A.W."/>
            <person name="Robinson-Rechavi M."/>
            <person name="Braasch I."/>
            <person name="Lecointre G."/>
            <person name="Bobe J."/>
            <person name="Postlethwait J.H."/>
            <person name="Berthelot C."/>
            <person name="Roest Crollius H."/>
            <person name="Guiguen Y."/>
        </authorList>
    </citation>
    <scope>NUCLEOTIDE SEQUENCE</scope>
    <source>
        <strain evidence="7">NC1722</strain>
    </source>
</reference>
<feature type="domain" description="Ig-like" evidence="6">
    <location>
        <begin position="8"/>
        <end position="116"/>
    </location>
</feature>